<evidence type="ECO:0000313" key="1">
    <source>
        <dbReference type="EMBL" id="MFD1420698.1"/>
    </source>
</evidence>
<reference evidence="2" key="1">
    <citation type="journal article" date="2019" name="Int. J. Syst. Evol. Microbiol.">
        <title>The Global Catalogue of Microorganisms (GCM) 10K type strain sequencing project: providing services to taxonomists for standard genome sequencing and annotation.</title>
        <authorList>
            <consortium name="The Broad Institute Genomics Platform"/>
            <consortium name="The Broad Institute Genome Sequencing Center for Infectious Disease"/>
            <person name="Wu L."/>
            <person name="Ma J."/>
        </authorList>
    </citation>
    <scope>NUCLEOTIDE SEQUENCE [LARGE SCALE GENOMIC DNA]</scope>
    <source>
        <strain evidence="2">CCM 8931</strain>
    </source>
</reference>
<dbReference type="Proteomes" id="UP001597188">
    <property type="component" value="Unassembled WGS sequence"/>
</dbReference>
<comment type="caution">
    <text evidence="1">The sequence shown here is derived from an EMBL/GenBank/DDBJ whole genome shotgun (WGS) entry which is preliminary data.</text>
</comment>
<name>A0ABW4C159_9LACO</name>
<organism evidence="1 2">
    <name type="scientific">Lactiplantibacillus songbeiensis</name>
    <dbReference type="NCBI Taxonomy" id="2559920"/>
    <lineage>
        <taxon>Bacteria</taxon>
        <taxon>Bacillati</taxon>
        <taxon>Bacillota</taxon>
        <taxon>Bacilli</taxon>
        <taxon>Lactobacillales</taxon>
        <taxon>Lactobacillaceae</taxon>
        <taxon>Lactiplantibacillus</taxon>
    </lineage>
</organism>
<protein>
    <submittedName>
        <fullName evidence="1">Type II toxin-antitoxin system RelE/ParE family toxin</fullName>
    </submittedName>
</protein>
<dbReference type="SUPFAM" id="SSF143011">
    <property type="entry name" value="RelE-like"/>
    <property type="match status" value="1"/>
</dbReference>
<accession>A0ABW4C159</accession>
<dbReference type="Pfam" id="PF15781">
    <property type="entry name" value="ParE-like_toxin"/>
    <property type="match status" value="1"/>
</dbReference>
<dbReference type="InterPro" id="IPR031552">
    <property type="entry name" value="ParE-like_toxin"/>
</dbReference>
<sequence length="99" mass="11663">MKLAYNIQPSRLVKNYLKKLKDPRLKQYFVDIIYQVIAINPTAEIEKSGDLHGIYVQTFKYHGTSYHIAYVINDATTVLLLVAGSHENFYAILRRYYYR</sequence>
<dbReference type="RefSeq" id="WP_223876803.1">
    <property type="nucleotide sequence ID" value="NZ_BJDL01000018.1"/>
</dbReference>
<proteinExistence type="predicted"/>
<dbReference type="Gene3D" id="3.30.2310.20">
    <property type="entry name" value="RelE-like"/>
    <property type="match status" value="1"/>
</dbReference>
<dbReference type="InterPro" id="IPR035093">
    <property type="entry name" value="RelE/ParE_toxin_dom_sf"/>
</dbReference>
<dbReference type="EMBL" id="JBHTOJ010000015">
    <property type="protein sequence ID" value="MFD1420698.1"/>
    <property type="molecule type" value="Genomic_DNA"/>
</dbReference>
<gene>
    <name evidence="1" type="ORF">ACFQ5L_07000</name>
</gene>
<keyword evidence="2" id="KW-1185">Reference proteome</keyword>
<evidence type="ECO:0000313" key="2">
    <source>
        <dbReference type="Proteomes" id="UP001597188"/>
    </source>
</evidence>